<name>Q2J1L1_RHOP2</name>
<dbReference type="Pfam" id="PF13458">
    <property type="entry name" value="Peripla_BP_6"/>
    <property type="match status" value="1"/>
</dbReference>
<evidence type="ECO:0000313" key="5">
    <source>
        <dbReference type="Proteomes" id="UP000008809"/>
    </source>
</evidence>
<dbReference type="AlphaFoldDB" id="Q2J1L1"/>
<dbReference type="eggNOG" id="COG0683">
    <property type="taxonomic scope" value="Bacteria"/>
</dbReference>
<dbReference type="Proteomes" id="UP000008809">
    <property type="component" value="Chromosome"/>
</dbReference>
<dbReference type="Gene3D" id="3.40.50.2300">
    <property type="match status" value="2"/>
</dbReference>
<evidence type="ECO:0000256" key="1">
    <source>
        <dbReference type="ARBA" id="ARBA00010062"/>
    </source>
</evidence>
<evidence type="ECO:0000256" key="2">
    <source>
        <dbReference type="ARBA" id="ARBA00022729"/>
    </source>
</evidence>
<dbReference type="CDD" id="cd06358">
    <property type="entry name" value="PBP1_NHase"/>
    <property type="match status" value="1"/>
</dbReference>
<dbReference type="EMBL" id="CP000250">
    <property type="protein sequence ID" value="ABD05649.1"/>
    <property type="molecule type" value="Genomic_DNA"/>
</dbReference>
<dbReference type="InterPro" id="IPR028082">
    <property type="entry name" value="Peripla_BP_I"/>
</dbReference>
<keyword evidence="5" id="KW-1185">Reference proteome</keyword>
<dbReference type="HOGENOM" id="CLU_027128_1_1_5"/>
<proteinExistence type="inferred from homology"/>
<evidence type="ECO:0000313" key="4">
    <source>
        <dbReference type="EMBL" id="ABD05649.1"/>
    </source>
</evidence>
<gene>
    <name evidence="4" type="ordered locus">RPB_0939</name>
</gene>
<dbReference type="SUPFAM" id="SSF53822">
    <property type="entry name" value="Periplasmic binding protein-like I"/>
    <property type="match status" value="1"/>
</dbReference>
<dbReference type="InterPro" id="IPR028081">
    <property type="entry name" value="Leu-bd"/>
</dbReference>
<dbReference type="STRING" id="316058.RPB_0939"/>
<dbReference type="KEGG" id="rpb:RPB_0939"/>
<dbReference type="RefSeq" id="WP_011439838.1">
    <property type="nucleotide sequence ID" value="NC_007778.1"/>
</dbReference>
<keyword evidence="2" id="KW-0732">Signal</keyword>
<dbReference type="PANTHER" id="PTHR47628:SF1">
    <property type="entry name" value="ALIPHATIC AMIDASE EXPRESSION-REGULATING PROTEIN"/>
    <property type="match status" value="1"/>
</dbReference>
<feature type="domain" description="Leucine-binding protein" evidence="3">
    <location>
        <begin position="51"/>
        <end position="385"/>
    </location>
</feature>
<comment type="similarity">
    <text evidence="1">Belongs to the leucine-binding protein family.</text>
</comment>
<reference evidence="4 5" key="1">
    <citation type="submission" date="2006-01" db="EMBL/GenBank/DDBJ databases">
        <title>Complete sequence of Rhodopseudomonas palustris HaA2.</title>
        <authorList>
            <consortium name="US DOE Joint Genome Institute"/>
            <person name="Copeland A."/>
            <person name="Lucas S."/>
            <person name="Lapidus A."/>
            <person name="Barry K."/>
            <person name="Detter J.C."/>
            <person name="Glavina T."/>
            <person name="Hammon N."/>
            <person name="Israni S."/>
            <person name="Pitluck S."/>
            <person name="Chain P."/>
            <person name="Malfatti S."/>
            <person name="Shin M."/>
            <person name="Vergez L."/>
            <person name="Schmutz J."/>
            <person name="Larimer F."/>
            <person name="Land M."/>
            <person name="Hauser L."/>
            <person name="Pelletier D.A."/>
            <person name="Kyrpides N."/>
            <person name="Anderson I."/>
            <person name="Oda Y."/>
            <person name="Harwood C.S."/>
            <person name="Richardson P."/>
        </authorList>
    </citation>
    <scope>NUCLEOTIDE SEQUENCE [LARGE SCALE GENOMIC DNA]</scope>
    <source>
        <strain evidence="4 5">HaA2</strain>
    </source>
</reference>
<evidence type="ECO:0000259" key="3">
    <source>
        <dbReference type="Pfam" id="PF13458"/>
    </source>
</evidence>
<accession>Q2J1L1</accession>
<organism evidence="4 5">
    <name type="scientific">Rhodopseudomonas palustris (strain HaA2)</name>
    <dbReference type="NCBI Taxonomy" id="316058"/>
    <lineage>
        <taxon>Bacteria</taxon>
        <taxon>Pseudomonadati</taxon>
        <taxon>Pseudomonadota</taxon>
        <taxon>Alphaproteobacteria</taxon>
        <taxon>Hyphomicrobiales</taxon>
        <taxon>Nitrobacteraceae</taxon>
        <taxon>Rhodopseudomonas</taxon>
    </lineage>
</organism>
<dbReference type="OrthoDB" id="9802022at2"/>
<sequence length="395" mass="41924">MLSIGDCGGGGAGLAPPLGLLERASSLADAAWVEGPGDGAGAAARRARNKLRIANFVTFQGAPGIWGPASSNAALLAAAEINKRGGILGREIELVMCDAGGPIEDVARRVAQAVDFDDVDIVMGSHISAVRVALRKAIRGRVPYIYTPVYEGGERTPGVMAIGETPRWQSRPAIDWLTQVKKAQRWYLIGSDYVWPWLSHRAVKTYIKNAGGQVVGEEFVPLGEDDHERHLARIRAARPDVVLISLIGADSVTFNRAFAECGLAGGTLRLAGAMDETVLLGIGADNTENLFCASGYFGCHDSSANDQFRAACLRAFGPTAPPIGSVGQSNYEGLRFLEAVADKAQTLAARPLLSAAKNVVYNGARGAVTIRDGRARMTIHLAEADGLDFKLIRTF</sequence>
<dbReference type="PANTHER" id="PTHR47628">
    <property type="match status" value="1"/>
</dbReference>
<protein>
    <submittedName>
        <fullName evidence="4">Nitrile hydratase regulator</fullName>
    </submittedName>
</protein>